<proteinExistence type="inferred from homology"/>
<dbReference type="PANTHER" id="PTHR36512">
    <property type="entry name" value="D-AMINOPEPTIDASE"/>
    <property type="match status" value="1"/>
</dbReference>
<dbReference type="CDD" id="cd02253">
    <property type="entry name" value="DmpA"/>
    <property type="match status" value="1"/>
</dbReference>
<protein>
    <submittedName>
        <fullName evidence="2">L-aminopeptidase/D-esterase</fullName>
    </submittedName>
</protein>
<dbReference type="InterPro" id="IPR016117">
    <property type="entry name" value="ArgJ-like_dom_sf"/>
</dbReference>
<dbReference type="RefSeq" id="WP_115310325.1">
    <property type="nucleotide sequence ID" value="NZ_UHIO01000001.1"/>
</dbReference>
<dbReference type="SUPFAM" id="SSF56266">
    <property type="entry name" value="DmpA/ArgJ-like"/>
    <property type="match status" value="1"/>
</dbReference>
<dbReference type="GO" id="GO:0004177">
    <property type="term" value="F:aminopeptidase activity"/>
    <property type="evidence" value="ECO:0007669"/>
    <property type="project" value="UniProtKB-KW"/>
</dbReference>
<sequence>MSDHRIRDFPVSLGCLPIGARNSITDVAGVRVGHKTLNEGTVRTGVTVVIPGEGNPFTTKYTAAAFVQNGFGKSVGLMQIEELGTLETPIALTNTLNVGKVSDALNEYIIGQSKNEGLVVGSINPVVGECNDSVLHDIQQRCIGYAEVMEAIETANKDFIQGDVGAGRSTICFGFKGGIGSASRIITVRGVENKIGTSSSECEQSYTIGVLVQSNFGATKDFILNGKPLGRWWLEQYQRIQAGQNLETSQADADLCKYGEFAYSESDQGSIIVIVATDLPVNDRQLKRIIKRAGVGIMRTGAYIGHGSGEVMIGFTTANRVPYDGPLFNTQQIIRDSALNPAFLGVAEATYEAILNSLVAAEAATSKDGYKYESLYEVLKQYEDLIAKI</sequence>
<dbReference type="EMBL" id="UHIO01000001">
    <property type="protein sequence ID" value="SUP43364.1"/>
    <property type="molecule type" value="Genomic_DNA"/>
</dbReference>
<dbReference type="InterPro" id="IPR005321">
    <property type="entry name" value="Peptidase_S58_DmpA"/>
</dbReference>
<gene>
    <name evidence="2" type="ORF">NCTC12020_01157</name>
</gene>
<name>A0A380NL02_9FIRM</name>
<keyword evidence="2" id="KW-0645">Protease</keyword>
<comment type="similarity">
    <text evidence="1">Belongs to the peptidase S58 family.</text>
</comment>
<keyword evidence="2" id="KW-0378">Hydrolase</keyword>
<dbReference type="PANTHER" id="PTHR36512:SF3">
    <property type="entry name" value="BLR5678 PROTEIN"/>
    <property type="match status" value="1"/>
</dbReference>
<dbReference type="Proteomes" id="UP000255367">
    <property type="component" value="Unassembled WGS sequence"/>
</dbReference>
<dbReference type="Pfam" id="PF03576">
    <property type="entry name" value="Peptidase_S58"/>
    <property type="match status" value="1"/>
</dbReference>
<organism evidence="2 3">
    <name type="scientific">Veillonella criceti</name>
    <dbReference type="NCBI Taxonomy" id="103891"/>
    <lineage>
        <taxon>Bacteria</taxon>
        <taxon>Bacillati</taxon>
        <taxon>Bacillota</taxon>
        <taxon>Negativicutes</taxon>
        <taxon>Veillonellales</taxon>
        <taxon>Veillonellaceae</taxon>
        <taxon>Veillonella</taxon>
    </lineage>
</organism>
<dbReference type="AlphaFoldDB" id="A0A380NL02"/>
<evidence type="ECO:0000256" key="1">
    <source>
        <dbReference type="ARBA" id="ARBA00007068"/>
    </source>
</evidence>
<evidence type="ECO:0000313" key="2">
    <source>
        <dbReference type="EMBL" id="SUP43364.1"/>
    </source>
</evidence>
<dbReference type="Gene3D" id="3.60.70.12">
    <property type="entry name" value="L-amino peptidase D-ALA esterase/amidase"/>
    <property type="match status" value="1"/>
</dbReference>
<keyword evidence="2" id="KW-0031">Aminopeptidase</keyword>
<keyword evidence="3" id="KW-1185">Reference proteome</keyword>
<accession>A0A380NL02</accession>
<reference evidence="2 3" key="1">
    <citation type="submission" date="2018-06" db="EMBL/GenBank/DDBJ databases">
        <authorList>
            <consortium name="Pathogen Informatics"/>
            <person name="Doyle S."/>
        </authorList>
    </citation>
    <scope>NUCLEOTIDE SEQUENCE [LARGE SCALE GENOMIC DNA]</scope>
    <source>
        <strain evidence="2 3">NCTC12020</strain>
    </source>
</reference>
<dbReference type="OrthoDB" id="9770388at2"/>
<evidence type="ECO:0000313" key="3">
    <source>
        <dbReference type="Proteomes" id="UP000255367"/>
    </source>
</evidence>